<protein>
    <recommendedName>
        <fullName evidence="3">YfhE family protein</fullName>
    </recommendedName>
</protein>
<evidence type="ECO:0000313" key="1">
    <source>
        <dbReference type="EMBL" id="MDQ0112327.1"/>
    </source>
</evidence>
<keyword evidence="2" id="KW-1185">Reference proteome</keyword>
<organism evidence="1 2">
    <name type="scientific">Paenibacillus harenae</name>
    <dbReference type="NCBI Taxonomy" id="306543"/>
    <lineage>
        <taxon>Bacteria</taxon>
        <taxon>Bacillati</taxon>
        <taxon>Bacillota</taxon>
        <taxon>Bacilli</taxon>
        <taxon>Bacillales</taxon>
        <taxon>Paenibacillaceae</taxon>
        <taxon>Paenibacillus</taxon>
    </lineage>
</organism>
<proteinExistence type="predicted"/>
<evidence type="ECO:0000313" key="2">
    <source>
        <dbReference type="Proteomes" id="UP001229346"/>
    </source>
</evidence>
<reference evidence="1 2" key="1">
    <citation type="submission" date="2023-07" db="EMBL/GenBank/DDBJ databases">
        <title>Sorghum-associated microbial communities from plants grown in Nebraska, USA.</title>
        <authorList>
            <person name="Schachtman D."/>
        </authorList>
    </citation>
    <scope>NUCLEOTIDE SEQUENCE [LARGE SCALE GENOMIC DNA]</scope>
    <source>
        <strain evidence="1 2">CC482</strain>
    </source>
</reference>
<name>A0ABT9TY87_PAEHA</name>
<evidence type="ECO:0008006" key="3">
    <source>
        <dbReference type="Google" id="ProtNLM"/>
    </source>
</evidence>
<dbReference type="EMBL" id="JAUSSU010000003">
    <property type="protein sequence ID" value="MDQ0112327.1"/>
    <property type="molecule type" value="Genomic_DNA"/>
</dbReference>
<gene>
    <name evidence="1" type="ORF">J2T15_001762</name>
</gene>
<sequence length="30" mass="3692">MDDYHKAFIYASEFIEMDAERKADRAQRRK</sequence>
<accession>A0ABT9TY87</accession>
<dbReference type="Proteomes" id="UP001229346">
    <property type="component" value="Unassembled WGS sequence"/>
</dbReference>
<comment type="caution">
    <text evidence="1">The sequence shown here is derived from an EMBL/GenBank/DDBJ whole genome shotgun (WGS) entry which is preliminary data.</text>
</comment>